<sequence length="84" mass="9714">MATRASLSLSEPNERWIQDKIDSKEFASRSEVVNDLIRKAREVEEIRQRLIAAELSVAEQGWVEKSQDAILADFRRKAQQDDKL</sequence>
<dbReference type="Gene3D" id="6.10.10.120">
    <property type="entry name" value="Antitoxin ParD1-like"/>
    <property type="match status" value="1"/>
</dbReference>
<evidence type="ECO:0000313" key="2">
    <source>
        <dbReference type="Proteomes" id="UP001595722"/>
    </source>
</evidence>
<dbReference type="SUPFAM" id="SSF47598">
    <property type="entry name" value="Ribbon-helix-helix"/>
    <property type="match status" value="1"/>
</dbReference>
<protein>
    <submittedName>
        <fullName evidence="1">Type II toxin-antitoxin system ParD family antitoxin</fullName>
    </submittedName>
</protein>
<dbReference type="RefSeq" id="WP_376864623.1">
    <property type="nucleotide sequence ID" value="NZ_JBHRYB010000001.1"/>
</dbReference>
<evidence type="ECO:0000313" key="1">
    <source>
        <dbReference type="EMBL" id="MFC3679023.1"/>
    </source>
</evidence>
<dbReference type="EMBL" id="JBHRYB010000001">
    <property type="protein sequence ID" value="MFC3679023.1"/>
    <property type="molecule type" value="Genomic_DNA"/>
</dbReference>
<comment type="caution">
    <text evidence="1">The sequence shown here is derived from an EMBL/GenBank/DDBJ whole genome shotgun (WGS) entry which is preliminary data.</text>
</comment>
<accession>A0ABV7VNE1</accession>
<dbReference type="Proteomes" id="UP001595722">
    <property type="component" value="Unassembled WGS sequence"/>
</dbReference>
<dbReference type="InterPro" id="IPR010985">
    <property type="entry name" value="Ribbon_hlx_hlx"/>
</dbReference>
<gene>
    <name evidence="1" type="ORF">ACFOMG_02710</name>
</gene>
<keyword evidence="2" id="KW-1185">Reference proteome</keyword>
<reference evidence="2" key="1">
    <citation type="journal article" date="2019" name="Int. J. Syst. Evol. Microbiol.">
        <title>The Global Catalogue of Microorganisms (GCM) 10K type strain sequencing project: providing services to taxonomists for standard genome sequencing and annotation.</title>
        <authorList>
            <consortium name="The Broad Institute Genomics Platform"/>
            <consortium name="The Broad Institute Genome Sequencing Center for Infectious Disease"/>
            <person name="Wu L."/>
            <person name="Ma J."/>
        </authorList>
    </citation>
    <scope>NUCLEOTIDE SEQUENCE [LARGE SCALE GENOMIC DNA]</scope>
    <source>
        <strain evidence="2">KCTC 42424</strain>
    </source>
</reference>
<dbReference type="InterPro" id="IPR038296">
    <property type="entry name" value="ParD_sf"/>
</dbReference>
<name>A0ABV7VNE1_9GAMM</name>
<proteinExistence type="predicted"/>
<organism evidence="1 2">
    <name type="scientific">Bacterioplanoides pacificum</name>
    <dbReference type="NCBI Taxonomy" id="1171596"/>
    <lineage>
        <taxon>Bacteria</taxon>
        <taxon>Pseudomonadati</taxon>
        <taxon>Pseudomonadota</taxon>
        <taxon>Gammaproteobacteria</taxon>
        <taxon>Oceanospirillales</taxon>
        <taxon>Oceanospirillaceae</taxon>
        <taxon>Bacterioplanoides</taxon>
    </lineage>
</organism>